<organism evidence="9 10">
    <name type="scientific">Stereocaulon virgatum</name>
    <dbReference type="NCBI Taxonomy" id="373712"/>
    <lineage>
        <taxon>Eukaryota</taxon>
        <taxon>Fungi</taxon>
        <taxon>Dikarya</taxon>
        <taxon>Ascomycota</taxon>
        <taxon>Pezizomycotina</taxon>
        <taxon>Lecanoromycetes</taxon>
        <taxon>OSLEUM clade</taxon>
        <taxon>Lecanoromycetidae</taxon>
        <taxon>Lecanorales</taxon>
        <taxon>Lecanorineae</taxon>
        <taxon>Stereocaulaceae</taxon>
        <taxon>Stereocaulon</taxon>
    </lineage>
</organism>
<evidence type="ECO:0000256" key="4">
    <source>
        <dbReference type="ARBA" id="ARBA00023002"/>
    </source>
</evidence>
<protein>
    <recommendedName>
        <fullName evidence="11">FAD/NAD(P)-binding domain-containing protein</fullName>
    </recommendedName>
</protein>
<evidence type="ECO:0000256" key="1">
    <source>
        <dbReference type="ARBA" id="ARBA00005272"/>
    </source>
</evidence>
<dbReference type="Pfam" id="PF07992">
    <property type="entry name" value="Pyr_redox_2"/>
    <property type="match status" value="1"/>
</dbReference>
<dbReference type="SUPFAM" id="SSF51905">
    <property type="entry name" value="FAD/NAD(P)-binding domain"/>
    <property type="match status" value="2"/>
</dbReference>
<evidence type="ECO:0000259" key="7">
    <source>
        <dbReference type="Pfam" id="PF07992"/>
    </source>
</evidence>
<dbReference type="InterPro" id="IPR036188">
    <property type="entry name" value="FAD/NAD-bd_sf"/>
</dbReference>
<dbReference type="Pfam" id="PF22366">
    <property type="entry name" value="NDH2_C"/>
    <property type="match status" value="1"/>
</dbReference>
<feature type="region of interest" description="Disordered" evidence="6">
    <location>
        <begin position="145"/>
        <end position="172"/>
    </location>
</feature>
<proteinExistence type="inferred from homology"/>
<dbReference type="InterPro" id="IPR054585">
    <property type="entry name" value="NDH2-like_C"/>
</dbReference>
<keyword evidence="4" id="KW-0560">Oxidoreductase</keyword>
<evidence type="ECO:0000259" key="8">
    <source>
        <dbReference type="Pfam" id="PF22366"/>
    </source>
</evidence>
<gene>
    <name evidence="9" type="ORF">N7G274_007766</name>
</gene>
<evidence type="ECO:0000256" key="3">
    <source>
        <dbReference type="ARBA" id="ARBA00022827"/>
    </source>
</evidence>
<feature type="domain" description="FAD/NAD(P)-binding" evidence="7">
    <location>
        <begin position="57"/>
        <end position="373"/>
    </location>
</feature>
<feature type="compositionally biased region" description="Basic and acidic residues" evidence="6">
    <location>
        <begin position="145"/>
        <end position="161"/>
    </location>
</feature>
<dbReference type="InterPro" id="IPR023753">
    <property type="entry name" value="FAD/NAD-binding_dom"/>
</dbReference>
<evidence type="ECO:0000313" key="10">
    <source>
        <dbReference type="Proteomes" id="UP001590950"/>
    </source>
</evidence>
<keyword evidence="5" id="KW-0520">NAD</keyword>
<evidence type="ECO:0008006" key="11">
    <source>
        <dbReference type="Google" id="ProtNLM"/>
    </source>
</evidence>
<evidence type="ECO:0000256" key="5">
    <source>
        <dbReference type="ARBA" id="ARBA00023027"/>
    </source>
</evidence>
<reference evidence="9 10" key="1">
    <citation type="submission" date="2024-09" db="EMBL/GenBank/DDBJ databases">
        <title>Rethinking Asexuality: The Enigmatic Case of Functional Sexual Genes in Lepraria (Stereocaulaceae).</title>
        <authorList>
            <person name="Doellman M."/>
            <person name="Sun Y."/>
            <person name="Barcenas-Pena A."/>
            <person name="Lumbsch H.T."/>
            <person name="Grewe F."/>
        </authorList>
    </citation>
    <scope>NUCLEOTIDE SEQUENCE [LARGE SCALE GENOMIC DNA]</scope>
    <source>
        <strain evidence="9 10">Mercado 3170</strain>
    </source>
</reference>
<accession>A0ABR4A0M4</accession>
<comment type="similarity">
    <text evidence="1">Belongs to the NADH dehydrogenase family.</text>
</comment>
<sequence>MSAIRQFARLPAPLIDYIVHKSHATIPSLPRIFSTSYQQKGSLSLETLDASKGDRERIVILGSGWAGYILSQRLSAKYQTLVISPRSYFVFTPLLSSTAVGTLEFRTALEPIRSKRKPNIEFMQGCADNMDFGRKTVTVEESVVDHQQGRAMRGDKNKESETSGQVTSVKEARRREGKRWEISYDKLVIAVGCYSQTFSTPGIRENAFFMKDIVDARRIRKRVLECFEIANLPTTSEQLRKYLLTFAVVGGGPTGMEFAAELSDLVREDLTKLYPELVPKVNIVVRDVAPTVLSMFDEKLSQYAMETFSRQGVEVKTSNHVQNLRPGLPSTDGSEELDIAGAQGCYTLTTKEDGDVGVGICVWSTGNMMNPFVQKALGKTYGFPSESATITSGKPFKELDANEWMIEKHPKTGAITVDDRLRVQLHTKPQPPSNSASDSNSSSPPSTPTSTAALSNVFALGDNATIRSTPLPATAQTASQQALWLAKRLNQNDLDREHFTFKNLGMMTYLGNWKGLVQTDGVMGDISGRMAWLIWRGAYLTMSVSWRNKILIPVYWFLTWAFGRDVTRF</sequence>
<keyword evidence="2" id="KW-0285">Flavoprotein</keyword>
<dbReference type="PANTHER" id="PTHR43706:SF17">
    <property type="entry name" value="NADH DEHYDROGENASE (EUROFUNG)"/>
    <property type="match status" value="1"/>
</dbReference>
<feature type="compositionally biased region" description="Low complexity" evidence="6">
    <location>
        <begin position="433"/>
        <end position="452"/>
    </location>
</feature>
<dbReference type="EMBL" id="JBEFKJ010000025">
    <property type="protein sequence ID" value="KAL2039494.1"/>
    <property type="molecule type" value="Genomic_DNA"/>
</dbReference>
<keyword evidence="3" id="KW-0274">FAD</keyword>
<dbReference type="PRINTS" id="PR00368">
    <property type="entry name" value="FADPNR"/>
</dbReference>
<dbReference type="Proteomes" id="UP001590950">
    <property type="component" value="Unassembled WGS sequence"/>
</dbReference>
<dbReference type="Gene3D" id="3.50.50.100">
    <property type="match status" value="1"/>
</dbReference>
<dbReference type="PANTHER" id="PTHR43706">
    <property type="entry name" value="NADH DEHYDROGENASE"/>
    <property type="match status" value="1"/>
</dbReference>
<evidence type="ECO:0000313" key="9">
    <source>
        <dbReference type="EMBL" id="KAL2039494.1"/>
    </source>
</evidence>
<feature type="domain" description="External alternative NADH-ubiquinone oxidoreductase-like C-terminal" evidence="8">
    <location>
        <begin position="505"/>
        <end position="565"/>
    </location>
</feature>
<evidence type="ECO:0000256" key="2">
    <source>
        <dbReference type="ARBA" id="ARBA00022630"/>
    </source>
</evidence>
<dbReference type="InterPro" id="IPR045024">
    <property type="entry name" value="NDH-2"/>
</dbReference>
<name>A0ABR4A0M4_9LECA</name>
<feature type="region of interest" description="Disordered" evidence="6">
    <location>
        <begin position="426"/>
        <end position="452"/>
    </location>
</feature>
<comment type="caution">
    <text evidence="9">The sequence shown here is derived from an EMBL/GenBank/DDBJ whole genome shotgun (WGS) entry which is preliminary data.</text>
</comment>
<evidence type="ECO:0000256" key="6">
    <source>
        <dbReference type="SAM" id="MobiDB-lite"/>
    </source>
</evidence>
<keyword evidence="10" id="KW-1185">Reference proteome</keyword>